<dbReference type="InterPro" id="IPR037004">
    <property type="entry name" value="Exonuc_VII_ssu_sf"/>
</dbReference>
<dbReference type="NCBIfam" id="TIGR01280">
    <property type="entry name" value="xseB"/>
    <property type="match status" value="1"/>
</dbReference>
<evidence type="ECO:0000256" key="6">
    <source>
        <dbReference type="HAMAP-Rule" id="MF_00337"/>
    </source>
</evidence>
<gene>
    <name evidence="6" type="primary">xseB</name>
    <name evidence="7" type="ORF">MCB1EB_0997</name>
</gene>
<keyword evidence="8" id="KW-1185">Reference proteome</keyword>
<protein>
    <recommendedName>
        <fullName evidence="6">Exodeoxyribonuclease 7 small subunit</fullName>
        <ecNumber evidence="6">3.1.11.6</ecNumber>
    </recommendedName>
    <alternativeName>
        <fullName evidence="6">Exodeoxyribonuclease VII small subunit</fullName>
        <shortName evidence="6">Exonuclease VII small subunit</shortName>
    </alternativeName>
</protein>
<dbReference type="SUPFAM" id="SSF116842">
    <property type="entry name" value="XseB-like"/>
    <property type="match status" value="1"/>
</dbReference>
<keyword evidence="5 6" id="KW-0269">Exonuclease</keyword>
<evidence type="ECO:0000256" key="2">
    <source>
        <dbReference type="ARBA" id="ARBA00022490"/>
    </source>
</evidence>
<dbReference type="PANTHER" id="PTHR34137:SF1">
    <property type="entry name" value="EXODEOXYRIBONUCLEASE 7 SMALL SUBUNIT"/>
    <property type="match status" value="1"/>
</dbReference>
<evidence type="ECO:0000256" key="1">
    <source>
        <dbReference type="ARBA" id="ARBA00009998"/>
    </source>
</evidence>
<reference evidence="7 8" key="1">
    <citation type="journal article" date="2018" name="Microbes Environ.">
        <title>Comparative Genomic Insights into Endofungal Lifestyles of Two Bacterial Endosymbionts, Mycoavidus cysteinexigens and Burkholderia rhizoxinica.</title>
        <authorList>
            <person name="Sharmin D."/>
            <person name="Guo Y."/>
            <person name="Nishizawa T."/>
            <person name="Ohshima S."/>
            <person name="Sato Y."/>
            <person name="Takashima Y."/>
            <person name="Narisawa K."/>
            <person name="Ohta H."/>
        </authorList>
    </citation>
    <scope>NUCLEOTIDE SEQUENCE [LARGE SCALE GENOMIC DNA]</scope>
    <source>
        <strain evidence="7 8">B1-EB</strain>
    </source>
</reference>
<dbReference type="PANTHER" id="PTHR34137">
    <property type="entry name" value="EXODEOXYRIBONUCLEASE 7 SMALL SUBUNIT"/>
    <property type="match status" value="1"/>
</dbReference>
<dbReference type="KEGG" id="mcys:MCB1EB_0997"/>
<dbReference type="Proteomes" id="UP000282597">
    <property type="component" value="Chromosome"/>
</dbReference>
<dbReference type="InterPro" id="IPR003761">
    <property type="entry name" value="Exonuc_VII_S"/>
</dbReference>
<comment type="similarity">
    <text evidence="1 6">Belongs to the XseB family.</text>
</comment>
<keyword evidence="3 6" id="KW-0540">Nuclease</keyword>
<dbReference type="GO" id="GO:0009318">
    <property type="term" value="C:exodeoxyribonuclease VII complex"/>
    <property type="evidence" value="ECO:0007669"/>
    <property type="project" value="UniProtKB-UniRule"/>
</dbReference>
<evidence type="ECO:0000256" key="3">
    <source>
        <dbReference type="ARBA" id="ARBA00022722"/>
    </source>
</evidence>
<accession>A0A2Z6EUS0</accession>
<evidence type="ECO:0000256" key="5">
    <source>
        <dbReference type="ARBA" id="ARBA00022839"/>
    </source>
</evidence>
<dbReference type="Gene3D" id="1.10.287.1040">
    <property type="entry name" value="Exonuclease VII, small subunit"/>
    <property type="match status" value="1"/>
</dbReference>
<evidence type="ECO:0000256" key="4">
    <source>
        <dbReference type="ARBA" id="ARBA00022801"/>
    </source>
</evidence>
<comment type="function">
    <text evidence="6">Bidirectionally degrades single-stranded DNA into large acid-insoluble oligonucleotides, which are then degraded further into small acid-soluble oligonucleotides.</text>
</comment>
<comment type="catalytic activity">
    <reaction evidence="6">
        <text>Exonucleolytic cleavage in either 5'- to 3'- or 3'- to 5'-direction to yield nucleoside 5'-phosphates.</text>
        <dbReference type="EC" id="3.1.11.6"/>
    </reaction>
</comment>
<dbReference type="EMBL" id="AP018150">
    <property type="protein sequence ID" value="BBE09158.1"/>
    <property type="molecule type" value="Genomic_DNA"/>
</dbReference>
<dbReference type="NCBIfam" id="NF002141">
    <property type="entry name" value="PRK00977.1-5"/>
    <property type="match status" value="1"/>
</dbReference>
<proteinExistence type="inferred from homology"/>
<name>A0A2Z6EUS0_9BURK</name>
<evidence type="ECO:0000313" key="8">
    <source>
        <dbReference type="Proteomes" id="UP000282597"/>
    </source>
</evidence>
<dbReference type="GO" id="GO:0005829">
    <property type="term" value="C:cytosol"/>
    <property type="evidence" value="ECO:0007669"/>
    <property type="project" value="TreeGrafter"/>
</dbReference>
<dbReference type="RefSeq" id="WP_045362432.1">
    <property type="nucleotide sequence ID" value="NZ_AP018150.1"/>
</dbReference>
<dbReference type="Pfam" id="PF02609">
    <property type="entry name" value="Exonuc_VII_S"/>
    <property type="match status" value="1"/>
</dbReference>
<organism evidence="7 8">
    <name type="scientific">Mycoavidus cysteinexigens</name>
    <dbReference type="NCBI Taxonomy" id="1553431"/>
    <lineage>
        <taxon>Bacteria</taxon>
        <taxon>Pseudomonadati</taxon>
        <taxon>Pseudomonadota</taxon>
        <taxon>Betaproteobacteria</taxon>
        <taxon>Burkholderiales</taxon>
        <taxon>Burkholderiaceae</taxon>
        <taxon>Mycoavidus</taxon>
    </lineage>
</organism>
<dbReference type="GO" id="GO:0008855">
    <property type="term" value="F:exodeoxyribonuclease VII activity"/>
    <property type="evidence" value="ECO:0007669"/>
    <property type="project" value="UniProtKB-UniRule"/>
</dbReference>
<sequence>MVKVPSAQPESENDVGESAVEAPPHSYEIALAELEVLIRQMEDGSLNLEASMTAYRRGVSLVAYCRLQLEKAEQQVRVLEGEMLKPLETNDLSSGV</sequence>
<keyword evidence="2 6" id="KW-0963">Cytoplasm</keyword>
<keyword evidence="4 6" id="KW-0378">Hydrolase</keyword>
<comment type="subcellular location">
    <subcellularLocation>
        <location evidence="6">Cytoplasm</location>
    </subcellularLocation>
</comment>
<evidence type="ECO:0000313" key="7">
    <source>
        <dbReference type="EMBL" id="BBE09158.1"/>
    </source>
</evidence>
<comment type="subunit">
    <text evidence="6">Heterooligomer composed of large and small subunits.</text>
</comment>
<dbReference type="EC" id="3.1.11.6" evidence="6"/>
<dbReference type="AlphaFoldDB" id="A0A2Z6EUS0"/>
<dbReference type="GO" id="GO:0006308">
    <property type="term" value="P:DNA catabolic process"/>
    <property type="evidence" value="ECO:0007669"/>
    <property type="project" value="UniProtKB-UniRule"/>
</dbReference>
<dbReference type="HAMAP" id="MF_00337">
    <property type="entry name" value="Exonuc_7_S"/>
    <property type="match status" value="1"/>
</dbReference>